<protein>
    <submittedName>
        <fullName evidence="2">Uncharacterized protein</fullName>
    </submittedName>
</protein>
<name>C0C6S1_9FIRM</name>
<feature type="region of interest" description="Disordered" evidence="1">
    <location>
        <begin position="30"/>
        <end position="54"/>
    </location>
</feature>
<dbReference type="EMBL" id="ABYI02000068">
    <property type="protein sequence ID" value="EEG72128.1"/>
    <property type="molecule type" value="Genomic_DNA"/>
</dbReference>
<reference evidence="2" key="2">
    <citation type="submission" date="2013-06" db="EMBL/GenBank/DDBJ databases">
        <title>Draft genome sequence of Clostridium hylemonae (DSM 15053).</title>
        <authorList>
            <person name="Sudarsanam P."/>
            <person name="Ley R."/>
            <person name="Guruge J."/>
            <person name="Turnbaugh P.J."/>
            <person name="Mahowald M."/>
            <person name="Liep D."/>
            <person name="Gordon J."/>
        </authorList>
    </citation>
    <scope>NUCLEOTIDE SEQUENCE</scope>
    <source>
        <strain evidence="2">DSM 15053</strain>
    </source>
</reference>
<evidence type="ECO:0000256" key="1">
    <source>
        <dbReference type="SAM" id="MobiDB-lite"/>
    </source>
</evidence>
<dbReference type="HOGENOM" id="CLU_3054759_0_0_9"/>
<organism evidence="2 3">
    <name type="scientific">[Clostridium] hylemonae DSM 15053</name>
    <dbReference type="NCBI Taxonomy" id="553973"/>
    <lineage>
        <taxon>Bacteria</taxon>
        <taxon>Bacillati</taxon>
        <taxon>Bacillota</taxon>
        <taxon>Clostridia</taxon>
        <taxon>Lachnospirales</taxon>
        <taxon>Lachnospiraceae</taxon>
    </lineage>
</organism>
<comment type="caution">
    <text evidence="2">The sequence shown here is derived from an EMBL/GenBank/DDBJ whole genome shotgun (WGS) entry which is preliminary data.</text>
</comment>
<gene>
    <name evidence="2" type="ORF">CLOHYLEM_07810</name>
</gene>
<feature type="non-terminal residue" evidence="2">
    <location>
        <position position="1"/>
    </location>
</feature>
<dbReference type="Proteomes" id="UP000004893">
    <property type="component" value="Unassembled WGS sequence"/>
</dbReference>
<feature type="compositionally biased region" description="Basic residues" evidence="1">
    <location>
        <begin position="44"/>
        <end position="54"/>
    </location>
</feature>
<proteinExistence type="predicted"/>
<evidence type="ECO:0000313" key="2">
    <source>
        <dbReference type="EMBL" id="EEG72128.1"/>
    </source>
</evidence>
<accession>C0C6S1</accession>
<evidence type="ECO:0000313" key="3">
    <source>
        <dbReference type="Proteomes" id="UP000004893"/>
    </source>
</evidence>
<keyword evidence="3" id="KW-1185">Reference proteome</keyword>
<dbReference type="AlphaFoldDB" id="C0C6S1"/>
<reference evidence="2" key="1">
    <citation type="submission" date="2009-02" db="EMBL/GenBank/DDBJ databases">
        <authorList>
            <person name="Fulton L."/>
            <person name="Clifton S."/>
            <person name="Fulton B."/>
            <person name="Xu J."/>
            <person name="Minx P."/>
            <person name="Pepin K.H."/>
            <person name="Johnson M."/>
            <person name="Bhonagiri V."/>
            <person name="Nash W.E."/>
            <person name="Mardis E.R."/>
            <person name="Wilson R.K."/>
        </authorList>
    </citation>
    <scope>NUCLEOTIDE SEQUENCE [LARGE SCALE GENOMIC DNA]</scope>
    <source>
        <strain evidence="2">DSM 15053</strain>
    </source>
</reference>
<sequence length="54" mass="6210">RGLLPDTLGSEATEEKRSFCEAVPVSNEREAERRFQKQSNAPKSKVHIQKKIVW</sequence>